<dbReference type="Proteomes" id="UP001500902">
    <property type="component" value="Unassembled WGS sequence"/>
</dbReference>
<proteinExistence type="predicted"/>
<accession>A0ABP7B158</accession>
<dbReference type="EMBL" id="BAAAZP010000007">
    <property type="protein sequence ID" value="GAA3644711.1"/>
    <property type="molecule type" value="Genomic_DNA"/>
</dbReference>
<name>A0ABP7B158_9ACTN</name>
<keyword evidence="3" id="KW-1185">Reference proteome</keyword>
<protein>
    <submittedName>
        <fullName evidence="2">Uncharacterized protein</fullName>
    </submittedName>
</protein>
<keyword evidence="1" id="KW-0812">Transmembrane</keyword>
<feature type="transmembrane region" description="Helical" evidence="1">
    <location>
        <begin position="136"/>
        <end position="157"/>
    </location>
</feature>
<feature type="transmembrane region" description="Helical" evidence="1">
    <location>
        <begin position="12"/>
        <end position="33"/>
    </location>
</feature>
<evidence type="ECO:0000313" key="3">
    <source>
        <dbReference type="Proteomes" id="UP001500902"/>
    </source>
</evidence>
<reference evidence="3" key="1">
    <citation type="journal article" date="2019" name="Int. J. Syst. Evol. Microbiol.">
        <title>The Global Catalogue of Microorganisms (GCM) 10K type strain sequencing project: providing services to taxonomists for standard genome sequencing and annotation.</title>
        <authorList>
            <consortium name="The Broad Institute Genomics Platform"/>
            <consortium name="The Broad Institute Genome Sequencing Center for Infectious Disease"/>
            <person name="Wu L."/>
            <person name="Ma J."/>
        </authorList>
    </citation>
    <scope>NUCLEOTIDE SEQUENCE [LARGE SCALE GENOMIC DNA]</scope>
    <source>
        <strain evidence="3">JCM 16904</strain>
    </source>
</reference>
<feature type="transmembrane region" description="Helical" evidence="1">
    <location>
        <begin position="105"/>
        <end position="129"/>
    </location>
</feature>
<sequence>MNLAELARSSLMTGTGAGVTLSALGVPAGWPFVGRMYVHQYDPQVFFDAAGAWLTVRDDVTAARLNVAALVSEVAVTSWRSEDGRAFQRRMDAYLADLRGIELRAVVTALTLYTVGAALAAMVLFQFLVAAAMAAIAVWVLGAAVTPLTLAGARVLATRSLTTLYAGYQGVERLLDALLHGCAAALTAVVAVDVGVEAARGDRSGLNDLAAATFAQGPLLVWGTANRIERDLTAHGLSGRRPRGGTVLPQGVPQVAGAKAVNDVMTGSQTITGRHVPEQAADGTYAFPWE</sequence>
<keyword evidence="1" id="KW-0472">Membrane</keyword>
<evidence type="ECO:0000256" key="1">
    <source>
        <dbReference type="SAM" id="Phobius"/>
    </source>
</evidence>
<keyword evidence="1" id="KW-1133">Transmembrane helix</keyword>
<gene>
    <name evidence="2" type="ORF">GCM10022224_004060</name>
</gene>
<evidence type="ECO:0000313" key="2">
    <source>
        <dbReference type="EMBL" id="GAA3644711.1"/>
    </source>
</evidence>
<comment type="caution">
    <text evidence="2">The sequence shown here is derived from an EMBL/GenBank/DDBJ whole genome shotgun (WGS) entry which is preliminary data.</text>
</comment>
<dbReference type="RefSeq" id="WP_344872311.1">
    <property type="nucleotide sequence ID" value="NZ_BAAAZP010000007.1"/>
</dbReference>
<organism evidence="2 3">
    <name type="scientific">Nonomuraea antimicrobica</name>
    <dbReference type="NCBI Taxonomy" id="561173"/>
    <lineage>
        <taxon>Bacteria</taxon>
        <taxon>Bacillati</taxon>
        <taxon>Actinomycetota</taxon>
        <taxon>Actinomycetes</taxon>
        <taxon>Streptosporangiales</taxon>
        <taxon>Streptosporangiaceae</taxon>
        <taxon>Nonomuraea</taxon>
    </lineage>
</organism>